<dbReference type="AlphaFoldDB" id="A0A1Q8VQW7"/>
<dbReference type="EMBL" id="MSKL01000007">
    <property type="protein sequence ID" value="OLO50492.1"/>
    <property type="molecule type" value="Genomic_DNA"/>
</dbReference>
<accession>A0A1Q8VQW7</accession>
<evidence type="ECO:0000313" key="2">
    <source>
        <dbReference type="Proteomes" id="UP000186394"/>
    </source>
</evidence>
<protein>
    <submittedName>
        <fullName evidence="1">Uncharacterized protein</fullName>
    </submittedName>
</protein>
<evidence type="ECO:0000313" key="1">
    <source>
        <dbReference type="EMBL" id="OLO50492.1"/>
    </source>
</evidence>
<organism evidence="1 2">
    <name type="scientific">Actinomyces oris</name>
    <dbReference type="NCBI Taxonomy" id="544580"/>
    <lineage>
        <taxon>Bacteria</taxon>
        <taxon>Bacillati</taxon>
        <taxon>Actinomycetota</taxon>
        <taxon>Actinomycetes</taxon>
        <taxon>Actinomycetales</taxon>
        <taxon>Actinomycetaceae</taxon>
        <taxon>Actinomyces</taxon>
    </lineage>
</organism>
<dbReference type="RefSeq" id="WP_075417487.1">
    <property type="nucleotide sequence ID" value="NZ_MSKL01000007.1"/>
</dbReference>
<reference evidence="1 2" key="1">
    <citation type="submission" date="2016-12" db="EMBL/GenBank/DDBJ databases">
        <title>Genomic comparison of strains in the 'Actinomyces naeslundii' group.</title>
        <authorList>
            <person name="Mughal S.R."/>
            <person name="Do T."/>
            <person name="Gilbert S.C."/>
            <person name="Witherden E.A."/>
            <person name="Didelot X."/>
            <person name="Beighton D."/>
        </authorList>
    </citation>
    <scope>NUCLEOTIDE SEQUENCE [LARGE SCALE GENOMIC DNA]</scope>
    <source>
        <strain evidence="1 2">P6N</strain>
    </source>
</reference>
<dbReference type="OrthoDB" id="3256268at2"/>
<sequence>MTERTFTINAPIDQVRSIVTDLFTQENWTVVPFSGDTLQIIRGKRGMSIAFGALMGRNFYLSQNLQFATGPYGETLVRYLSSAGSAVIGGALGIRKSLKIHAEYTDKLADALESRDILMSVK</sequence>
<comment type="caution">
    <text evidence="1">The sequence shown here is derived from an EMBL/GenBank/DDBJ whole genome shotgun (WGS) entry which is preliminary data.</text>
</comment>
<gene>
    <name evidence="1" type="ORF">BKH28_03455</name>
</gene>
<name>A0A1Q8VQW7_9ACTO</name>
<proteinExistence type="predicted"/>
<dbReference type="Proteomes" id="UP000186394">
    <property type="component" value="Unassembled WGS sequence"/>
</dbReference>